<dbReference type="Proteomes" id="UP000501452">
    <property type="component" value="Chromosome"/>
</dbReference>
<dbReference type="AlphaFoldDB" id="A0A6G8Q872"/>
<organism evidence="2 3">
    <name type="scientific">Rubrobacter tropicus</name>
    <dbReference type="NCBI Taxonomy" id="2653851"/>
    <lineage>
        <taxon>Bacteria</taxon>
        <taxon>Bacillati</taxon>
        <taxon>Actinomycetota</taxon>
        <taxon>Rubrobacteria</taxon>
        <taxon>Rubrobacterales</taxon>
        <taxon>Rubrobacteraceae</taxon>
        <taxon>Rubrobacter</taxon>
    </lineage>
</organism>
<feature type="transmembrane region" description="Helical" evidence="1">
    <location>
        <begin position="75"/>
        <end position="92"/>
    </location>
</feature>
<proteinExistence type="predicted"/>
<accession>A0A6G8Q872</accession>
<reference evidence="2 3" key="1">
    <citation type="submission" date="2019-10" db="EMBL/GenBank/DDBJ databases">
        <title>Rubrobacter sp nov SCSIO 52090 isolated from a deep-sea sediment in the South China Sea.</title>
        <authorList>
            <person name="Chen R.W."/>
        </authorList>
    </citation>
    <scope>NUCLEOTIDE SEQUENCE [LARGE SCALE GENOMIC DNA]</scope>
    <source>
        <strain evidence="2 3">SCSIO 52909</strain>
    </source>
</reference>
<name>A0A6G8Q872_9ACTN</name>
<evidence type="ECO:0000256" key="1">
    <source>
        <dbReference type="SAM" id="Phobius"/>
    </source>
</evidence>
<protein>
    <submittedName>
        <fullName evidence="2">Uncharacterized protein</fullName>
    </submittedName>
</protein>
<gene>
    <name evidence="2" type="ORF">GBA63_08240</name>
</gene>
<feature type="transmembrane region" description="Helical" evidence="1">
    <location>
        <begin position="6"/>
        <end position="33"/>
    </location>
</feature>
<evidence type="ECO:0000313" key="3">
    <source>
        <dbReference type="Proteomes" id="UP000501452"/>
    </source>
</evidence>
<keyword evidence="1" id="KW-1133">Transmembrane helix</keyword>
<evidence type="ECO:0000313" key="2">
    <source>
        <dbReference type="EMBL" id="QIN82632.1"/>
    </source>
</evidence>
<feature type="transmembrane region" description="Helical" evidence="1">
    <location>
        <begin position="165"/>
        <end position="187"/>
    </location>
</feature>
<keyword evidence="1" id="KW-0472">Membrane</keyword>
<sequence>MSAAWPWLVLVLLGAYHGLNPAMGWLFAVSLGLQEGRREAVLKAFWPIALGHAAAVTLVVAAVLVAQVVIPLDTLGYIGAVTLIFFGLYKLIRRKHPRWVGMRVGFRDLTLWSFIMATAHGAGFMLVPVLLRFSGTVRGMGHPAHEHPGHGVHLFLTNPAALADIAAVAVHTLAMFAVMAAVALVVYEKLGLMILKRTWFNADLAWAGALIVAGVLTMTIRTTA</sequence>
<keyword evidence="3" id="KW-1185">Reference proteome</keyword>
<feature type="transmembrane region" description="Helical" evidence="1">
    <location>
        <begin position="199"/>
        <end position="220"/>
    </location>
</feature>
<dbReference type="RefSeq" id="WP_166175150.1">
    <property type="nucleotide sequence ID" value="NZ_CP045119.1"/>
</dbReference>
<dbReference type="KEGG" id="rub:GBA63_08240"/>
<keyword evidence="1" id="KW-0812">Transmembrane</keyword>
<dbReference type="EMBL" id="CP045119">
    <property type="protein sequence ID" value="QIN82632.1"/>
    <property type="molecule type" value="Genomic_DNA"/>
</dbReference>
<feature type="transmembrane region" description="Helical" evidence="1">
    <location>
        <begin position="45"/>
        <end position="69"/>
    </location>
</feature>
<feature type="transmembrane region" description="Helical" evidence="1">
    <location>
        <begin position="112"/>
        <end position="131"/>
    </location>
</feature>